<comment type="caution">
    <text evidence="3">The sequence shown here is derived from an EMBL/GenBank/DDBJ whole genome shotgun (WGS) entry which is preliminary data.</text>
</comment>
<proteinExistence type="predicted"/>
<feature type="domain" description="FMN-dependent dehydrogenase" evidence="2">
    <location>
        <begin position="282"/>
        <end position="387"/>
    </location>
</feature>
<dbReference type="PANTHER" id="PTHR10578:SF148">
    <property type="entry name" value="L-LACTATE DEHYDROGENASE (CYTOCHROME)"/>
    <property type="match status" value="1"/>
</dbReference>
<dbReference type="Gene3D" id="3.20.20.70">
    <property type="entry name" value="Aldolase class I"/>
    <property type="match status" value="1"/>
</dbReference>
<dbReference type="Pfam" id="PF01070">
    <property type="entry name" value="FMN_dh"/>
    <property type="match status" value="1"/>
</dbReference>
<dbReference type="AlphaFoldDB" id="A0A813LD55"/>
<feature type="non-terminal residue" evidence="3">
    <location>
        <position position="635"/>
    </location>
</feature>
<evidence type="ECO:0000313" key="3">
    <source>
        <dbReference type="EMBL" id="CAE8720677.1"/>
    </source>
</evidence>
<protein>
    <recommendedName>
        <fullName evidence="2">FMN-dependent dehydrogenase domain-containing protein</fullName>
    </recommendedName>
</protein>
<dbReference type="SUPFAM" id="SSF51395">
    <property type="entry name" value="FMN-linked oxidoreductases"/>
    <property type="match status" value="1"/>
</dbReference>
<comment type="cofactor">
    <cofactor evidence="1">
        <name>FMN</name>
        <dbReference type="ChEBI" id="CHEBI:58210"/>
    </cofactor>
</comment>
<evidence type="ECO:0000313" key="4">
    <source>
        <dbReference type="Proteomes" id="UP000626109"/>
    </source>
</evidence>
<dbReference type="EMBL" id="CAJNNW010033849">
    <property type="protein sequence ID" value="CAE8720677.1"/>
    <property type="molecule type" value="Genomic_DNA"/>
</dbReference>
<dbReference type="InterPro" id="IPR029063">
    <property type="entry name" value="SAM-dependent_MTases_sf"/>
</dbReference>
<dbReference type="InterPro" id="IPR013785">
    <property type="entry name" value="Aldolase_TIM"/>
</dbReference>
<gene>
    <name evidence="3" type="ORF">PGLA2088_LOCUS41470</name>
</gene>
<reference evidence="3" key="1">
    <citation type="submission" date="2021-02" db="EMBL/GenBank/DDBJ databases">
        <authorList>
            <person name="Dougan E. K."/>
            <person name="Rhodes N."/>
            <person name="Thang M."/>
            <person name="Chan C."/>
        </authorList>
    </citation>
    <scope>NUCLEOTIDE SEQUENCE</scope>
</reference>
<accession>A0A813LD55</accession>
<dbReference type="InterPro" id="IPR000262">
    <property type="entry name" value="FMN-dep_DH"/>
</dbReference>
<sequence length="635" mass="69829">AVVISGAGVQDANGTYRATPKEYCDAPIYEHVERGAEFKITREPHTNAKTGAVKHGWLLGQNGKPLYGAPTESLEVPSAGWKKFGGDDPVPTVKVQQLEDLLFAMADDSKSAADAALECEDWALAVQHCTAGIDALKRSGGRFCDAFKNRAALILSRRASAHLRLKDFKAALRDAVASLELGAPGLSSAEAVALEAARELGCKDESLAQKILEPVGTGRILDPGAPLVLRCVERWVTEVVPLFSSAEEGQLQVPVVTHMPSDRTATSALGRFWEASDTKSVAREVMEPQAWGYYSSGGDDEITLRDNHLAFQRITMRPRILVNVKEIDMRTSFLGVRALSVHKDGEVGIVKAAAKAGVTYMLPTLSSYTLDEMLEARSPGQLMFAQKTMEELAEIIRNPTTKLQEWDQCISHNQMCRRLHGQKLTQGILQVLIAGSPCTDYSKWGKVLQSELYDITFSQIDPADDCGFPIHRKRVYLVAHRRAVVMRRYKDIGFPEYVRQVQIKSTHKLQVFLSAMTAGITTVTGSKMKRLLRYRELFSNHNVFDLNQSPDARPRKNAADGSLQTLTTNVTSLWSEDAERYFFGLGTDTASALGTEMVVTTGVSNTAHCRMAGNSMHAAAVGRAIAYLLFFLTFR</sequence>
<dbReference type="SUPFAM" id="SSF53335">
    <property type="entry name" value="S-adenosyl-L-methionine-dependent methyltransferases"/>
    <property type="match status" value="1"/>
</dbReference>
<evidence type="ECO:0000259" key="2">
    <source>
        <dbReference type="Pfam" id="PF01070"/>
    </source>
</evidence>
<dbReference type="PANTHER" id="PTHR10578">
    <property type="entry name" value="S -2-HYDROXY-ACID OXIDASE-RELATED"/>
    <property type="match status" value="1"/>
</dbReference>
<dbReference type="GO" id="GO:0016491">
    <property type="term" value="F:oxidoreductase activity"/>
    <property type="evidence" value="ECO:0007669"/>
    <property type="project" value="InterPro"/>
</dbReference>
<organism evidence="3 4">
    <name type="scientific">Polarella glacialis</name>
    <name type="common">Dinoflagellate</name>
    <dbReference type="NCBI Taxonomy" id="89957"/>
    <lineage>
        <taxon>Eukaryota</taxon>
        <taxon>Sar</taxon>
        <taxon>Alveolata</taxon>
        <taxon>Dinophyceae</taxon>
        <taxon>Suessiales</taxon>
        <taxon>Suessiaceae</taxon>
        <taxon>Polarella</taxon>
    </lineage>
</organism>
<dbReference type="Proteomes" id="UP000626109">
    <property type="component" value="Unassembled WGS sequence"/>
</dbReference>
<name>A0A813LD55_POLGL</name>
<evidence type="ECO:0000256" key="1">
    <source>
        <dbReference type="ARBA" id="ARBA00001917"/>
    </source>
</evidence>